<comment type="caution">
    <text evidence="2">The sequence shown here is derived from an EMBL/GenBank/DDBJ whole genome shotgun (WGS) entry which is preliminary data.</text>
</comment>
<evidence type="ECO:0000256" key="1">
    <source>
        <dbReference type="SAM" id="MobiDB-lite"/>
    </source>
</evidence>
<dbReference type="AlphaFoldDB" id="A0AAN8JDU9"/>
<proteinExistence type="predicted"/>
<gene>
    <name evidence="2" type="ORF">SNE40_017397</name>
</gene>
<name>A0AAN8JDU9_PATCE</name>
<dbReference type="Proteomes" id="UP001347796">
    <property type="component" value="Unassembled WGS sequence"/>
</dbReference>
<feature type="compositionally biased region" description="Acidic residues" evidence="1">
    <location>
        <begin position="99"/>
        <end position="118"/>
    </location>
</feature>
<organism evidence="2 3">
    <name type="scientific">Patella caerulea</name>
    <name type="common">Rayed Mediterranean limpet</name>
    <dbReference type="NCBI Taxonomy" id="87958"/>
    <lineage>
        <taxon>Eukaryota</taxon>
        <taxon>Metazoa</taxon>
        <taxon>Spiralia</taxon>
        <taxon>Lophotrochozoa</taxon>
        <taxon>Mollusca</taxon>
        <taxon>Gastropoda</taxon>
        <taxon>Patellogastropoda</taxon>
        <taxon>Patelloidea</taxon>
        <taxon>Patellidae</taxon>
        <taxon>Patella</taxon>
    </lineage>
</organism>
<protein>
    <submittedName>
        <fullName evidence="2">Uncharacterized protein</fullName>
    </submittedName>
</protein>
<accession>A0AAN8JDU9</accession>
<evidence type="ECO:0000313" key="3">
    <source>
        <dbReference type="Proteomes" id="UP001347796"/>
    </source>
</evidence>
<evidence type="ECO:0000313" key="2">
    <source>
        <dbReference type="EMBL" id="KAK6174051.1"/>
    </source>
</evidence>
<reference evidence="2 3" key="1">
    <citation type="submission" date="2024-01" db="EMBL/GenBank/DDBJ databases">
        <title>The genome of the rayed Mediterranean limpet Patella caerulea (Linnaeus, 1758).</title>
        <authorList>
            <person name="Anh-Thu Weber A."/>
            <person name="Halstead-Nussloch G."/>
        </authorList>
    </citation>
    <scope>NUCLEOTIDE SEQUENCE [LARGE SCALE GENOMIC DNA]</scope>
    <source>
        <strain evidence="2">AATW-2023a</strain>
        <tissue evidence="2">Whole specimen</tissue>
    </source>
</reference>
<keyword evidence="3" id="KW-1185">Reference proteome</keyword>
<dbReference type="EMBL" id="JAZGQO010000011">
    <property type="protein sequence ID" value="KAK6174051.1"/>
    <property type="molecule type" value="Genomic_DNA"/>
</dbReference>
<feature type="region of interest" description="Disordered" evidence="1">
    <location>
        <begin position="93"/>
        <end position="130"/>
    </location>
</feature>
<sequence>MCTPYVNTNSHIKRQPKAYVIIDIMLFLKQMKTPMFTSDGYWVMAIDNDLDYIKFDLKGGEIISKYKPPKQLEQYEEVFKPTDDIVELTIPDTVLFDTPDPDTDESDVTTDDDDDEDDDKKNDGANKMMI</sequence>